<dbReference type="InterPro" id="IPR016135">
    <property type="entry name" value="UBQ-conjugating_enzyme/RWD"/>
</dbReference>
<keyword evidence="1" id="KW-0808">Transferase</keyword>
<name>A0A6U8TSZ3_EMIHU</name>
<dbReference type="SUPFAM" id="SSF54495">
    <property type="entry name" value="UBC-like"/>
    <property type="match status" value="1"/>
</dbReference>
<reference evidence="4" key="1">
    <citation type="submission" date="2021-01" db="EMBL/GenBank/DDBJ databases">
        <authorList>
            <person name="Corre E."/>
            <person name="Pelletier E."/>
            <person name="Niang G."/>
            <person name="Scheremetjew M."/>
            <person name="Finn R."/>
            <person name="Kale V."/>
            <person name="Holt S."/>
            <person name="Cochrane G."/>
            <person name="Meng A."/>
            <person name="Brown T."/>
            <person name="Cohen L."/>
        </authorList>
    </citation>
    <scope>NUCLEOTIDE SEQUENCE</scope>
    <source>
        <strain evidence="4">379</strain>
    </source>
</reference>
<dbReference type="PANTHER" id="PTHR46116:SF39">
    <property type="entry name" value="BACULOVIRAL IAP REPEAT-CONTAINING PROTEIN 6"/>
    <property type="match status" value="1"/>
</dbReference>
<evidence type="ECO:0000256" key="2">
    <source>
        <dbReference type="ARBA" id="ARBA00022786"/>
    </source>
</evidence>
<gene>
    <name evidence="4" type="ORF">EHUX00137_LOCUS45579</name>
</gene>
<dbReference type="Pfam" id="PF00179">
    <property type="entry name" value="UQ_con"/>
    <property type="match status" value="1"/>
</dbReference>
<evidence type="ECO:0000313" key="4">
    <source>
        <dbReference type="EMBL" id="CAE0596460.1"/>
    </source>
</evidence>
<dbReference type="Gene3D" id="3.10.110.10">
    <property type="entry name" value="Ubiquitin Conjugating Enzyme"/>
    <property type="match status" value="1"/>
</dbReference>
<dbReference type="AlphaFoldDB" id="A0A6U8TSZ3"/>
<dbReference type="InterPro" id="IPR000608">
    <property type="entry name" value="UBC"/>
</dbReference>
<sequence length="262" mass="29073">MEAMEQHLTGEAAFGEKEGMVHHFSKQLIKAGGSMLPAKRRRLLKELREMRSRLPAEGAILVRHDEVRFDAMKAIIVGTAGTPYANGIFLFDIYFPSEYPSCPLQIFNCTTGGGTVEMNSNLYSDGKVCLSLLGTSGSDGDKEARWNSETSSLVQVLLSIQAFILVPQPLANYPGVEKGTDAFQRRSDAFDQDLWLATVRHAMLAPLRHPPLGFEEAVRTHFGLRRGVLRRQCLEWVRDANDAVQPRLASAVQELFALLDAL</sequence>
<dbReference type="GO" id="GO:0016740">
    <property type="term" value="F:transferase activity"/>
    <property type="evidence" value="ECO:0007669"/>
    <property type="project" value="UniProtKB-KW"/>
</dbReference>
<proteinExistence type="predicted"/>
<organism evidence="4">
    <name type="scientific">Emiliania huxleyi</name>
    <name type="common">Coccolithophore</name>
    <name type="synonym">Pontosphaera huxleyi</name>
    <dbReference type="NCBI Taxonomy" id="2903"/>
    <lineage>
        <taxon>Eukaryota</taxon>
        <taxon>Haptista</taxon>
        <taxon>Haptophyta</taxon>
        <taxon>Prymnesiophyceae</taxon>
        <taxon>Isochrysidales</taxon>
        <taxon>Noelaerhabdaceae</taxon>
        <taxon>Emiliania</taxon>
    </lineage>
</organism>
<keyword evidence="2" id="KW-0833">Ubl conjugation pathway</keyword>
<feature type="domain" description="UBC core" evidence="3">
    <location>
        <begin position="38"/>
        <end position="203"/>
    </location>
</feature>
<protein>
    <recommendedName>
        <fullName evidence="3">UBC core domain-containing protein</fullName>
    </recommendedName>
</protein>
<evidence type="ECO:0000256" key="1">
    <source>
        <dbReference type="ARBA" id="ARBA00022679"/>
    </source>
</evidence>
<evidence type="ECO:0000259" key="3">
    <source>
        <dbReference type="PROSITE" id="PS50127"/>
    </source>
</evidence>
<dbReference type="EMBL" id="HBIR01058630">
    <property type="protein sequence ID" value="CAE0596460.1"/>
    <property type="molecule type" value="Transcribed_RNA"/>
</dbReference>
<dbReference type="SMART" id="SM00212">
    <property type="entry name" value="UBCc"/>
    <property type="match status" value="1"/>
</dbReference>
<dbReference type="PANTHER" id="PTHR46116">
    <property type="entry name" value="(E3-INDEPENDENT) E2 UBIQUITIN-CONJUGATING ENZYME"/>
    <property type="match status" value="1"/>
</dbReference>
<accession>A0A6U8TSZ3</accession>
<dbReference type="PROSITE" id="PS50127">
    <property type="entry name" value="UBC_2"/>
    <property type="match status" value="1"/>
</dbReference>